<dbReference type="EMBL" id="UYRT01078007">
    <property type="protein sequence ID" value="VDN17533.1"/>
    <property type="molecule type" value="Genomic_DNA"/>
</dbReference>
<keyword evidence="2" id="KW-1185">Reference proteome</keyword>
<sequence length="66" mass="7595">MLRRYHFKTYHSSIISAFPPKCFVQIPSIHRSVLPPPSPPLHLIMLITLDYTALITRSTPVHTQDL</sequence>
<protein>
    <submittedName>
        <fullName evidence="3">Ovule protein</fullName>
    </submittedName>
</protein>
<dbReference type="AlphaFoldDB" id="A0A183DP64"/>
<dbReference type="WBParaSite" id="GPUH_0001051801-mRNA-1">
    <property type="protein sequence ID" value="GPUH_0001051801-mRNA-1"/>
    <property type="gene ID" value="GPUH_0001051801"/>
</dbReference>
<evidence type="ECO:0000313" key="1">
    <source>
        <dbReference type="EMBL" id="VDN17533.1"/>
    </source>
</evidence>
<dbReference type="Proteomes" id="UP000271098">
    <property type="component" value="Unassembled WGS sequence"/>
</dbReference>
<name>A0A183DP64_9BILA</name>
<organism evidence="3">
    <name type="scientific">Gongylonema pulchrum</name>
    <dbReference type="NCBI Taxonomy" id="637853"/>
    <lineage>
        <taxon>Eukaryota</taxon>
        <taxon>Metazoa</taxon>
        <taxon>Ecdysozoa</taxon>
        <taxon>Nematoda</taxon>
        <taxon>Chromadorea</taxon>
        <taxon>Rhabditida</taxon>
        <taxon>Spirurina</taxon>
        <taxon>Spiruromorpha</taxon>
        <taxon>Spiruroidea</taxon>
        <taxon>Gongylonematidae</taxon>
        <taxon>Gongylonema</taxon>
    </lineage>
</organism>
<accession>A0A183DP64</accession>
<reference evidence="1 2" key="2">
    <citation type="submission" date="2018-11" db="EMBL/GenBank/DDBJ databases">
        <authorList>
            <consortium name="Pathogen Informatics"/>
        </authorList>
    </citation>
    <scope>NUCLEOTIDE SEQUENCE [LARGE SCALE GENOMIC DNA]</scope>
</reference>
<evidence type="ECO:0000313" key="2">
    <source>
        <dbReference type="Proteomes" id="UP000271098"/>
    </source>
</evidence>
<reference evidence="3" key="1">
    <citation type="submission" date="2016-06" db="UniProtKB">
        <authorList>
            <consortium name="WormBaseParasite"/>
        </authorList>
    </citation>
    <scope>IDENTIFICATION</scope>
</reference>
<proteinExistence type="predicted"/>
<evidence type="ECO:0000313" key="3">
    <source>
        <dbReference type="WBParaSite" id="GPUH_0001051801-mRNA-1"/>
    </source>
</evidence>
<gene>
    <name evidence="1" type="ORF">GPUH_LOCUS10505</name>
</gene>